<dbReference type="Gene3D" id="3.10.20.90">
    <property type="entry name" value="Phosphatidylinositol 3-kinase Catalytic Subunit, Chain A, domain 1"/>
    <property type="match status" value="1"/>
</dbReference>
<keyword evidence="6" id="KW-0927">Auxin signaling pathway</keyword>
<comment type="similarity">
    <text evidence="2">Belongs to the group II decarboxylase family.</text>
</comment>
<comment type="similarity">
    <text evidence="6">Belongs to the Aux/IAA family.</text>
</comment>
<dbReference type="Gene3D" id="4.10.280.50">
    <property type="match status" value="1"/>
</dbReference>
<comment type="caution">
    <text evidence="8">The sequence shown here is derived from an EMBL/GenBank/DDBJ whole genome shotgun (WGS) entry which is preliminary data.</text>
</comment>
<dbReference type="InterPro" id="IPR015424">
    <property type="entry name" value="PyrdxlP-dep_Trfase"/>
</dbReference>
<evidence type="ECO:0000256" key="5">
    <source>
        <dbReference type="ARBA" id="ARBA00048868"/>
    </source>
</evidence>
<organism evidence="8 9">
    <name type="scientific">Castilleja foliolosa</name>
    <dbReference type="NCBI Taxonomy" id="1961234"/>
    <lineage>
        <taxon>Eukaryota</taxon>
        <taxon>Viridiplantae</taxon>
        <taxon>Streptophyta</taxon>
        <taxon>Embryophyta</taxon>
        <taxon>Tracheophyta</taxon>
        <taxon>Spermatophyta</taxon>
        <taxon>Magnoliopsida</taxon>
        <taxon>eudicotyledons</taxon>
        <taxon>Gunneridae</taxon>
        <taxon>Pentapetalae</taxon>
        <taxon>asterids</taxon>
        <taxon>lamiids</taxon>
        <taxon>Lamiales</taxon>
        <taxon>Orobanchaceae</taxon>
        <taxon>Pedicularideae</taxon>
        <taxon>Castillejinae</taxon>
        <taxon>Castilleja</taxon>
    </lineage>
</organism>
<dbReference type="InterPro" id="IPR033389">
    <property type="entry name" value="AUX/IAA_dom"/>
</dbReference>
<comment type="subunit">
    <text evidence="6">Homodimers and heterodimers.</text>
</comment>
<gene>
    <name evidence="8" type="primary">GAD3_1</name>
    <name evidence="8" type="ORF">CASFOL_002185</name>
</gene>
<name>A0ABD3EHI8_9LAMI</name>
<evidence type="ECO:0000256" key="2">
    <source>
        <dbReference type="ARBA" id="ARBA00009533"/>
    </source>
</evidence>
<dbReference type="InterPro" id="IPR010107">
    <property type="entry name" value="Glutamate_decarboxylase"/>
</dbReference>
<dbReference type="SUPFAM" id="SSF53383">
    <property type="entry name" value="PLP-dependent transferases"/>
    <property type="match status" value="1"/>
</dbReference>
<dbReference type="Pfam" id="PF00282">
    <property type="entry name" value="Pyridoxal_deC"/>
    <property type="match status" value="1"/>
</dbReference>
<evidence type="ECO:0000313" key="9">
    <source>
        <dbReference type="Proteomes" id="UP001632038"/>
    </source>
</evidence>
<evidence type="ECO:0000256" key="4">
    <source>
        <dbReference type="ARBA" id="ARBA00022898"/>
    </source>
</evidence>
<dbReference type="InterPro" id="IPR002129">
    <property type="entry name" value="PyrdxlP-dep_de-COase"/>
</dbReference>
<evidence type="ECO:0000256" key="6">
    <source>
        <dbReference type="RuleBase" id="RU004549"/>
    </source>
</evidence>
<keyword evidence="9" id="KW-1185">Reference proteome</keyword>
<keyword evidence="6" id="KW-0805">Transcription regulation</keyword>
<dbReference type="AlphaFoldDB" id="A0ABD3EHI8"/>
<dbReference type="GO" id="GO:0004351">
    <property type="term" value="F:glutamate decarboxylase activity"/>
    <property type="evidence" value="ECO:0007669"/>
    <property type="project" value="UniProtKB-EC"/>
</dbReference>
<sequence length="195" mass="21868">MRVSKSKLNIALVIFKERLAWFFEWRFKIPSESMPKDAAFQIVNDELMMDGNPRLNLASIVTTWMEPECDKLIMAALNKNYVDMDENPVTTELQGLPGRDDESVQKSSSISLKINNKRSSSEMDDNIGKNDDNQASIVGPIQKAQVVGWPPVRCYRKNVLKKSESGSGSGLDGSGMFVKVSMDGAPYLRKIDLKF</sequence>
<comment type="catalytic activity">
    <reaction evidence="5">
        <text>L-glutamate + H(+) = 4-aminobutanoate + CO2</text>
        <dbReference type="Rhea" id="RHEA:17785"/>
        <dbReference type="ChEBI" id="CHEBI:15378"/>
        <dbReference type="ChEBI" id="CHEBI:16526"/>
        <dbReference type="ChEBI" id="CHEBI:29985"/>
        <dbReference type="ChEBI" id="CHEBI:59888"/>
        <dbReference type="EC" id="4.1.1.15"/>
    </reaction>
</comment>
<dbReference type="GO" id="GO:0005516">
    <property type="term" value="F:calmodulin binding"/>
    <property type="evidence" value="ECO:0007669"/>
    <property type="project" value="UniProtKB-KW"/>
</dbReference>
<keyword evidence="8" id="KW-0456">Lyase</keyword>
<dbReference type="Pfam" id="PF02309">
    <property type="entry name" value="AUX_IAA"/>
    <property type="match status" value="1"/>
</dbReference>
<evidence type="ECO:0000259" key="7">
    <source>
        <dbReference type="Pfam" id="PF02309"/>
    </source>
</evidence>
<keyword evidence="6" id="KW-0804">Transcription</keyword>
<comment type="function">
    <text evidence="6">Aux/IAA proteins are short-lived transcriptional factors that function as repressors of early auxin response genes at low auxin concentrations.</text>
</comment>
<dbReference type="EMBL" id="JAVIJP010000005">
    <property type="protein sequence ID" value="KAL3652504.1"/>
    <property type="molecule type" value="Genomic_DNA"/>
</dbReference>
<evidence type="ECO:0000313" key="8">
    <source>
        <dbReference type="EMBL" id="KAL3652504.1"/>
    </source>
</evidence>
<keyword evidence="4" id="KW-0663">Pyridoxal phosphate</keyword>
<comment type="subcellular location">
    <subcellularLocation>
        <location evidence="6">Nucleus</location>
    </subcellularLocation>
</comment>
<evidence type="ECO:0000256" key="3">
    <source>
        <dbReference type="ARBA" id="ARBA00022860"/>
    </source>
</evidence>
<dbReference type="GO" id="GO:0009734">
    <property type="term" value="P:auxin-activated signaling pathway"/>
    <property type="evidence" value="ECO:0007669"/>
    <property type="project" value="UniProtKB-UniRule"/>
</dbReference>
<keyword evidence="3" id="KW-0112">Calmodulin-binding</keyword>
<comment type="cofactor">
    <cofactor evidence="1">
        <name>pyridoxal 5'-phosphate</name>
        <dbReference type="ChEBI" id="CHEBI:597326"/>
    </cofactor>
</comment>
<evidence type="ECO:0000256" key="1">
    <source>
        <dbReference type="ARBA" id="ARBA00001933"/>
    </source>
</evidence>
<feature type="domain" description="AUX/IAA" evidence="7">
    <location>
        <begin position="114"/>
        <end position="194"/>
    </location>
</feature>
<dbReference type="GO" id="GO:0005634">
    <property type="term" value="C:nucleus"/>
    <property type="evidence" value="ECO:0007669"/>
    <property type="project" value="UniProtKB-SubCell"/>
</dbReference>
<accession>A0ABD3EHI8</accession>
<dbReference type="PANTHER" id="PTHR43321:SF3">
    <property type="entry name" value="GLUTAMATE DECARBOXYLASE"/>
    <property type="match status" value="1"/>
</dbReference>
<reference evidence="9" key="1">
    <citation type="journal article" date="2024" name="IScience">
        <title>Strigolactones Initiate the Formation of Haustorium-like Structures in Castilleja.</title>
        <authorList>
            <person name="Buerger M."/>
            <person name="Peterson D."/>
            <person name="Chory J."/>
        </authorList>
    </citation>
    <scope>NUCLEOTIDE SEQUENCE [LARGE SCALE GENOMIC DNA]</scope>
</reference>
<keyword evidence="6" id="KW-0539">Nucleus</keyword>
<proteinExistence type="inferred from homology"/>
<keyword evidence="6" id="KW-0678">Repressor</keyword>
<protein>
    <recommendedName>
        <fullName evidence="6">Auxin-responsive protein</fullName>
    </recommendedName>
</protein>
<dbReference type="Proteomes" id="UP001632038">
    <property type="component" value="Unassembled WGS sequence"/>
</dbReference>
<dbReference type="PANTHER" id="PTHR43321">
    <property type="entry name" value="GLUTAMATE DECARBOXYLASE"/>
    <property type="match status" value="1"/>
</dbReference>